<sequence length="447" mass="47105" precursor="true">MKRLAAGLLTLAIAAGLNVPVHAAPTIRPLPSNGEAAGEITSATALNYSDGSRSQLFSLQLAAGQAVSLKLDGPLNGTLAVFHRDMLVGRTECGCGEGAQLSVRADKAGPYLIAVSGADARAFGPFHLTATPIVAYDGKPLAAGQRITDWLVGDRQTYTLQVDAPGLYTVSLESDAFDTRLELSGNGVTLEDDDGGNGTDSRLVAPLQPGRYTLTANAFSRNGGAFYLGVERAEFPEGLVFEDGSALPLEGLASSFVGADQTRSFVFSLPERRRVQFDASSGDIDPFLTLQGADFTLTDDDGGGAVNARLSQVLDPGEYNVSVRSVNGRGGIFQLATSTAPAPDGPTRPVLVPGRETSGQLIAGSRSLYTLEVPRKGHYVISMTGSNGLDGMITLMRDGEEVASQDDSDTSLDPQLEIELDAGRYVLMAHSFDPYAAGTYRLLVRRR</sequence>
<evidence type="ECO:0008006" key="4">
    <source>
        <dbReference type="Google" id="ProtNLM"/>
    </source>
</evidence>
<keyword evidence="3" id="KW-1185">Reference proteome</keyword>
<dbReference type="EMBL" id="CP012900">
    <property type="protein sequence ID" value="ALJ28411.1"/>
    <property type="molecule type" value="Genomic_DNA"/>
</dbReference>
<dbReference type="KEGG" id="sacz:AOT14_20360"/>
<evidence type="ECO:0000313" key="2">
    <source>
        <dbReference type="EMBL" id="ALJ28411.1"/>
    </source>
</evidence>
<evidence type="ECO:0000313" key="3">
    <source>
        <dbReference type="Proteomes" id="UP000061010"/>
    </source>
</evidence>
<evidence type="ECO:0000256" key="1">
    <source>
        <dbReference type="SAM" id="SignalP"/>
    </source>
</evidence>
<dbReference type="Gene3D" id="2.60.120.380">
    <property type="match status" value="1"/>
</dbReference>
<dbReference type="Proteomes" id="UP000061010">
    <property type="component" value="Chromosome"/>
</dbReference>
<accession>A0A0S1B0C3</accession>
<gene>
    <name evidence="2" type="ORF">AOT14_20360</name>
</gene>
<protein>
    <recommendedName>
        <fullName evidence="4">ABC transporter substrate-binding protein</fullName>
    </recommendedName>
</protein>
<keyword evidence="1" id="KW-0732">Signal</keyword>
<feature type="signal peptide" evidence="1">
    <location>
        <begin position="1"/>
        <end position="23"/>
    </location>
</feature>
<dbReference type="PATRIC" id="fig|128780.6.peg.2049"/>
<dbReference type="AlphaFoldDB" id="A0A0S1B0C3"/>
<name>A0A0S1B0C3_9GAMM</name>
<reference evidence="2 3" key="1">
    <citation type="journal article" date="2015" name="Genome Announc.">
        <title>Complete Genome Sequencing of Stenotrophomonas acidaminiphila ZAC14D2_NAIMI4_2, a Multidrug-Resistant Strain Isolated from Sediments of a Polluted River in Mexico, Uncovers New Antibiotic Resistance Genes and a Novel Class-II Lasso Peptide Biosynthesis Gene Cluster.</title>
        <authorList>
            <person name="Vinuesa P."/>
            <person name="Ochoa-Sanchez L.E."/>
        </authorList>
    </citation>
    <scope>NUCLEOTIDE SEQUENCE [LARGE SCALE GENOMIC DNA]</scope>
    <source>
        <strain evidence="2 3">ZAC14D2_NAIMI4_2</strain>
    </source>
</reference>
<proteinExistence type="predicted"/>
<feature type="chain" id="PRO_5006588438" description="ABC transporter substrate-binding protein" evidence="1">
    <location>
        <begin position="24"/>
        <end position="447"/>
    </location>
</feature>
<organism evidence="2 3">
    <name type="scientific">Stenotrophomonas acidaminiphila</name>
    <dbReference type="NCBI Taxonomy" id="128780"/>
    <lineage>
        <taxon>Bacteria</taxon>
        <taxon>Pseudomonadati</taxon>
        <taxon>Pseudomonadota</taxon>
        <taxon>Gammaproteobacteria</taxon>
        <taxon>Lysobacterales</taxon>
        <taxon>Lysobacteraceae</taxon>
        <taxon>Stenotrophomonas</taxon>
    </lineage>
</organism>